<dbReference type="Proteomes" id="UP000178344">
    <property type="component" value="Unassembled WGS sequence"/>
</dbReference>
<accession>A0A1F6CFT7</accession>
<dbReference type="Gene3D" id="1.20.120.450">
    <property type="entry name" value="dinb family like domain"/>
    <property type="match status" value="1"/>
</dbReference>
<evidence type="ECO:0000256" key="1">
    <source>
        <dbReference type="ARBA" id="ARBA00008635"/>
    </source>
</evidence>
<evidence type="ECO:0008006" key="6">
    <source>
        <dbReference type="Google" id="ProtNLM"/>
    </source>
</evidence>
<name>A0A1F6CFT7_9BACT</name>
<comment type="caution">
    <text evidence="4">The sequence shown here is derived from an EMBL/GenBank/DDBJ whole genome shotgun (WGS) entry which is preliminary data.</text>
</comment>
<evidence type="ECO:0000313" key="4">
    <source>
        <dbReference type="EMBL" id="OGG47800.1"/>
    </source>
</evidence>
<dbReference type="Pfam" id="PF05163">
    <property type="entry name" value="DinB"/>
    <property type="match status" value="1"/>
</dbReference>
<feature type="binding site" evidence="3">
    <location>
        <position position="137"/>
    </location>
    <ligand>
        <name>a divalent metal cation</name>
        <dbReference type="ChEBI" id="CHEBI:60240"/>
    </ligand>
</feature>
<sequence length="161" mass="19052">MTKEIEKQIEDWKFIQGLGFDVLKMLNDEQLGFTVGKNMGTLGEQFRHMARVRFQYTEAIETKKVDNTIEKIDPVVAQYKDKLIELWERANQKLLNVLKNADPNDLEKKTIDWKHWGVNEMNIHDHLNALMDHETLHNGQIIVYLRTMELKFPKSWEAWGL</sequence>
<proteinExistence type="inferred from homology"/>
<protein>
    <recommendedName>
        <fullName evidence="6">DinB-like domain-containing protein</fullName>
    </recommendedName>
</protein>
<dbReference type="AlphaFoldDB" id="A0A1F6CFT7"/>
<feature type="binding site" evidence="3">
    <location>
        <position position="133"/>
    </location>
    <ligand>
        <name>a divalent metal cation</name>
        <dbReference type="ChEBI" id="CHEBI:60240"/>
    </ligand>
</feature>
<dbReference type="SUPFAM" id="SSF109854">
    <property type="entry name" value="DinB/YfiT-like putative metalloenzymes"/>
    <property type="match status" value="1"/>
</dbReference>
<reference evidence="4 5" key="1">
    <citation type="journal article" date="2016" name="Nat. Commun.">
        <title>Thousands of microbial genomes shed light on interconnected biogeochemical processes in an aquifer system.</title>
        <authorList>
            <person name="Anantharaman K."/>
            <person name="Brown C.T."/>
            <person name="Hug L.A."/>
            <person name="Sharon I."/>
            <person name="Castelle C.J."/>
            <person name="Probst A.J."/>
            <person name="Thomas B.C."/>
            <person name="Singh A."/>
            <person name="Wilkins M.J."/>
            <person name="Karaoz U."/>
            <person name="Brodie E.L."/>
            <person name="Williams K.H."/>
            <person name="Hubbard S.S."/>
            <person name="Banfield J.F."/>
        </authorList>
    </citation>
    <scope>NUCLEOTIDE SEQUENCE [LARGE SCALE GENOMIC DNA]</scope>
</reference>
<evidence type="ECO:0000313" key="5">
    <source>
        <dbReference type="Proteomes" id="UP000178344"/>
    </source>
</evidence>
<dbReference type="InterPro" id="IPR034660">
    <property type="entry name" value="DinB/YfiT-like"/>
</dbReference>
<dbReference type="EMBL" id="MFKQ01000002">
    <property type="protein sequence ID" value="OGG47800.1"/>
    <property type="molecule type" value="Genomic_DNA"/>
</dbReference>
<feature type="binding site" evidence="3">
    <location>
        <position position="48"/>
    </location>
    <ligand>
        <name>a divalent metal cation</name>
        <dbReference type="ChEBI" id="CHEBI:60240"/>
    </ligand>
</feature>
<dbReference type="GO" id="GO:0046872">
    <property type="term" value="F:metal ion binding"/>
    <property type="evidence" value="ECO:0007669"/>
    <property type="project" value="UniProtKB-KW"/>
</dbReference>
<evidence type="ECO:0000256" key="2">
    <source>
        <dbReference type="ARBA" id="ARBA00022723"/>
    </source>
</evidence>
<gene>
    <name evidence="4" type="ORF">A2671_01000</name>
</gene>
<dbReference type="InterPro" id="IPR007837">
    <property type="entry name" value="DinB"/>
</dbReference>
<keyword evidence="2 3" id="KW-0479">Metal-binding</keyword>
<organism evidence="4 5">
    <name type="scientific">Candidatus Kaiserbacteria bacterium RIFCSPHIGHO2_01_FULL_49_13</name>
    <dbReference type="NCBI Taxonomy" id="1798477"/>
    <lineage>
        <taxon>Bacteria</taxon>
        <taxon>Candidatus Kaiseribacteriota</taxon>
    </lineage>
</organism>
<evidence type="ECO:0000256" key="3">
    <source>
        <dbReference type="PIRSR" id="PIRSR607837-1"/>
    </source>
</evidence>
<comment type="similarity">
    <text evidence="1">Belongs to the DinB family.</text>
</comment>